<keyword evidence="1" id="KW-0732">Signal</keyword>
<dbReference type="RefSeq" id="WP_187784833.1">
    <property type="nucleotide sequence ID" value="NZ_JACTVA010000020.1"/>
</dbReference>
<feature type="signal peptide" evidence="1">
    <location>
        <begin position="1"/>
        <end position="30"/>
    </location>
</feature>
<accession>A0ABR7RM38</accession>
<comment type="caution">
    <text evidence="2">The sequence shown here is derived from an EMBL/GenBank/DDBJ whole genome shotgun (WGS) entry which is preliminary data.</text>
</comment>
<sequence>MPLLPSRLLPMLPLLAALLAPLLPAPAAQAQVAPEAVRQGTDAARELARLAPEGSPATALPRLSDPRAAPLLNALWNSQAVVAGRPQPEAGTPELQRWGDGAARVLRVYLTAFAANTANPAEAERRMAAFQDETTRAFTFLLRIGTTLQQGARDRVRRLPPAQRQAEQAQIDQGLRRMSLGLAQLSQGILVQLGQPVLKPENARLLATAVAEDLPLFASSLPTEARQELRQTTTRLLPTLRDPATRTQVERIRQAVGS</sequence>
<protein>
    <recommendedName>
        <fullName evidence="4">Secreted protein</fullName>
    </recommendedName>
</protein>
<reference evidence="2 3" key="1">
    <citation type="journal article" date="2013" name="Int. J. Syst. Evol. Microbiol.">
        <title>Roseomonas aerophila sp. nov., isolated from air.</title>
        <authorList>
            <person name="Kim S.J."/>
            <person name="Weon H.Y."/>
            <person name="Ahn J.H."/>
            <person name="Hong S.B."/>
            <person name="Seok S.J."/>
            <person name="Whang K.S."/>
            <person name="Kwon S.W."/>
        </authorList>
    </citation>
    <scope>NUCLEOTIDE SEQUENCE [LARGE SCALE GENOMIC DNA]</scope>
    <source>
        <strain evidence="2 3">NBRC 108923</strain>
    </source>
</reference>
<gene>
    <name evidence="2" type="ORF">IBL26_12540</name>
</gene>
<dbReference type="Proteomes" id="UP000626026">
    <property type="component" value="Unassembled WGS sequence"/>
</dbReference>
<feature type="chain" id="PRO_5045085769" description="Secreted protein" evidence="1">
    <location>
        <begin position="31"/>
        <end position="258"/>
    </location>
</feature>
<name>A0ABR7RM38_9PROT</name>
<evidence type="ECO:0008006" key="4">
    <source>
        <dbReference type="Google" id="ProtNLM"/>
    </source>
</evidence>
<evidence type="ECO:0000256" key="1">
    <source>
        <dbReference type="SAM" id="SignalP"/>
    </source>
</evidence>
<organism evidence="2 3">
    <name type="scientific">Teichococcus aerophilus</name>
    <dbReference type="NCBI Taxonomy" id="1224513"/>
    <lineage>
        <taxon>Bacteria</taxon>
        <taxon>Pseudomonadati</taxon>
        <taxon>Pseudomonadota</taxon>
        <taxon>Alphaproteobacteria</taxon>
        <taxon>Acetobacterales</taxon>
        <taxon>Roseomonadaceae</taxon>
        <taxon>Roseomonas</taxon>
    </lineage>
</organism>
<evidence type="ECO:0000313" key="3">
    <source>
        <dbReference type="Proteomes" id="UP000626026"/>
    </source>
</evidence>
<proteinExistence type="predicted"/>
<evidence type="ECO:0000313" key="2">
    <source>
        <dbReference type="EMBL" id="MBC9207664.1"/>
    </source>
</evidence>
<keyword evidence="3" id="KW-1185">Reference proteome</keyword>
<dbReference type="EMBL" id="JACTVA010000020">
    <property type="protein sequence ID" value="MBC9207664.1"/>
    <property type="molecule type" value="Genomic_DNA"/>
</dbReference>